<dbReference type="AlphaFoldDB" id="A0A7X9DK20"/>
<protein>
    <recommendedName>
        <fullName evidence="4">DUF4430 domain-containing protein</fullName>
    </recommendedName>
</protein>
<evidence type="ECO:0000313" key="3">
    <source>
        <dbReference type="Proteomes" id="UP000526033"/>
    </source>
</evidence>
<gene>
    <name evidence="2" type="ORF">GYA27_01710</name>
</gene>
<organism evidence="2 3">
    <name type="scientific">candidate division WWE3 bacterium</name>
    <dbReference type="NCBI Taxonomy" id="2053526"/>
    <lineage>
        <taxon>Bacteria</taxon>
        <taxon>Katanobacteria</taxon>
    </lineage>
</organism>
<feature type="transmembrane region" description="Helical" evidence="1">
    <location>
        <begin position="6"/>
        <end position="24"/>
    </location>
</feature>
<reference evidence="2 3" key="1">
    <citation type="journal article" date="2020" name="Biotechnol. Biofuels">
        <title>New insights from the biogas microbiome by comprehensive genome-resolved metagenomics of nearly 1600 species originating from multiple anaerobic digesters.</title>
        <authorList>
            <person name="Campanaro S."/>
            <person name="Treu L."/>
            <person name="Rodriguez-R L.M."/>
            <person name="Kovalovszki A."/>
            <person name="Ziels R.M."/>
            <person name="Maus I."/>
            <person name="Zhu X."/>
            <person name="Kougias P.G."/>
            <person name="Basile A."/>
            <person name="Luo G."/>
            <person name="Schluter A."/>
            <person name="Konstantinidis K.T."/>
            <person name="Angelidaki I."/>
        </authorList>
    </citation>
    <scope>NUCLEOTIDE SEQUENCE [LARGE SCALE GENOMIC DNA]</scope>
    <source>
        <strain evidence="2">AS27yjCOA_165</strain>
    </source>
</reference>
<dbReference type="EMBL" id="JAAZNL010000017">
    <property type="protein sequence ID" value="NMB69900.1"/>
    <property type="molecule type" value="Genomic_DNA"/>
</dbReference>
<evidence type="ECO:0000313" key="2">
    <source>
        <dbReference type="EMBL" id="NMB69900.1"/>
    </source>
</evidence>
<keyword evidence="1" id="KW-0472">Membrane</keyword>
<sequence>MQKRAFKIWYVGYLLLLLATIFYVKTVLKRSDIKVNKGKEQQSAVEEKFVNVEITVDNGKTIRNYKTKLKNIDSVYDALDKIHDADGFYYEITGYLYGTEIDCVNELCRTEGYKWEVYKDGQKITNVIKETNLEDDAKIELKMEKLQ</sequence>
<keyword evidence="1" id="KW-0812">Transmembrane</keyword>
<proteinExistence type="predicted"/>
<accession>A0A7X9DK20</accession>
<keyword evidence="1" id="KW-1133">Transmembrane helix</keyword>
<comment type="caution">
    <text evidence="2">The sequence shown here is derived from an EMBL/GenBank/DDBJ whole genome shotgun (WGS) entry which is preliminary data.</text>
</comment>
<evidence type="ECO:0000256" key="1">
    <source>
        <dbReference type="SAM" id="Phobius"/>
    </source>
</evidence>
<dbReference type="Gene3D" id="2.170.130.30">
    <property type="match status" value="1"/>
</dbReference>
<evidence type="ECO:0008006" key="4">
    <source>
        <dbReference type="Google" id="ProtNLM"/>
    </source>
</evidence>
<name>A0A7X9DK20_UNCKA</name>
<dbReference type="Proteomes" id="UP000526033">
    <property type="component" value="Unassembled WGS sequence"/>
</dbReference>